<dbReference type="AlphaFoldDB" id="A0A951PML8"/>
<protein>
    <submittedName>
        <fullName evidence="2">Helix-turn-helix domain-containing protein</fullName>
    </submittedName>
</protein>
<dbReference type="Pfam" id="PF01381">
    <property type="entry name" value="HTH_3"/>
    <property type="match status" value="1"/>
</dbReference>
<name>A0A951PML8_9CYAN</name>
<reference evidence="2" key="2">
    <citation type="journal article" date="2022" name="Microbiol. Resour. Announc.">
        <title>Metagenome Sequencing to Explore Phylogenomics of Terrestrial Cyanobacteria.</title>
        <authorList>
            <person name="Ward R.D."/>
            <person name="Stajich J.E."/>
            <person name="Johansen J.R."/>
            <person name="Huntemann M."/>
            <person name="Clum A."/>
            <person name="Foster B."/>
            <person name="Foster B."/>
            <person name="Roux S."/>
            <person name="Palaniappan K."/>
            <person name="Varghese N."/>
            <person name="Mukherjee S."/>
            <person name="Reddy T.B.K."/>
            <person name="Daum C."/>
            <person name="Copeland A."/>
            <person name="Chen I.A."/>
            <person name="Ivanova N.N."/>
            <person name="Kyrpides N.C."/>
            <person name="Shapiro N."/>
            <person name="Eloe-Fadrosh E.A."/>
            <person name="Pietrasiak N."/>
        </authorList>
    </citation>
    <scope>NUCLEOTIDE SEQUENCE</scope>
    <source>
        <strain evidence="2">CPER-KK1</strain>
    </source>
</reference>
<dbReference type="SUPFAM" id="SSF47413">
    <property type="entry name" value="lambda repressor-like DNA-binding domains"/>
    <property type="match status" value="1"/>
</dbReference>
<organism evidence="2 3">
    <name type="scientific">Symplocastrum torsivum CPER-KK1</name>
    <dbReference type="NCBI Taxonomy" id="450513"/>
    <lineage>
        <taxon>Bacteria</taxon>
        <taxon>Bacillati</taxon>
        <taxon>Cyanobacteriota</taxon>
        <taxon>Cyanophyceae</taxon>
        <taxon>Oscillatoriophycideae</taxon>
        <taxon>Oscillatoriales</taxon>
        <taxon>Microcoleaceae</taxon>
        <taxon>Symplocastrum</taxon>
    </lineage>
</organism>
<dbReference type="GO" id="GO:0003677">
    <property type="term" value="F:DNA binding"/>
    <property type="evidence" value="ECO:0007669"/>
    <property type="project" value="InterPro"/>
</dbReference>
<reference evidence="2" key="1">
    <citation type="submission" date="2021-05" db="EMBL/GenBank/DDBJ databases">
        <authorList>
            <person name="Pietrasiak N."/>
            <person name="Ward R."/>
            <person name="Stajich J.E."/>
            <person name="Kurbessoian T."/>
        </authorList>
    </citation>
    <scope>NUCLEOTIDE SEQUENCE</scope>
    <source>
        <strain evidence="2">CPER-KK1</strain>
    </source>
</reference>
<comment type="caution">
    <text evidence="2">The sequence shown here is derived from an EMBL/GenBank/DDBJ whole genome shotgun (WGS) entry which is preliminary data.</text>
</comment>
<dbReference type="EMBL" id="JAHHIF010000029">
    <property type="protein sequence ID" value="MBW4546740.1"/>
    <property type="molecule type" value="Genomic_DNA"/>
</dbReference>
<evidence type="ECO:0000259" key="1">
    <source>
        <dbReference type="PROSITE" id="PS50943"/>
    </source>
</evidence>
<dbReference type="PROSITE" id="PS50943">
    <property type="entry name" value="HTH_CROC1"/>
    <property type="match status" value="1"/>
</dbReference>
<evidence type="ECO:0000313" key="2">
    <source>
        <dbReference type="EMBL" id="MBW4546740.1"/>
    </source>
</evidence>
<dbReference type="Proteomes" id="UP000753908">
    <property type="component" value="Unassembled WGS sequence"/>
</dbReference>
<sequence length="83" mass="9194">MTDSNEGKSPLRLLREAAELTRTELGRRIGVSERQIYDWENGIKLPRIDRAVALARELGVPLQTVCKALGIDVTGVLEDKPPP</sequence>
<evidence type="ECO:0000313" key="3">
    <source>
        <dbReference type="Proteomes" id="UP000753908"/>
    </source>
</evidence>
<dbReference type="InterPro" id="IPR010982">
    <property type="entry name" value="Lambda_DNA-bd_dom_sf"/>
</dbReference>
<accession>A0A951PML8</accession>
<dbReference type="CDD" id="cd00093">
    <property type="entry name" value="HTH_XRE"/>
    <property type="match status" value="1"/>
</dbReference>
<feature type="domain" description="HTH cro/C1-type" evidence="1">
    <location>
        <begin position="11"/>
        <end position="65"/>
    </location>
</feature>
<dbReference type="Gene3D" id="1.10.260.40">
    <property type="entry name" value="lambda repressor-like DNA-binding domains"/>
    <property type="match status" value="1"/>
</dbReference>
<gene>
    <name evidence="2" type="ORF">KME25_20195</name>
</gene>
<dbReference type="InterPro" id="IPR001387">
    <property type="entry name" value="Cro/C1-type_HTH"/>
</dbReference>
<dbReference type="SMART" id="SM00530">
    <property type="entry name" value="HTH_XRE"/>
    <property type="match status" value="1"/>
</dbReference>
<proteinExistence type="predicted"/>